<dbReference type="EC" id="1.3.98.5" evidence="8 9"/>
<evidence type="ECO:0000313" key="11">
    <source>
        <dbReference type="EMBL" id="PZR04290.1"/>
    </source>
</evidence>
<dbReference type="EMBL" id="QFRA01000018">
    <property type="protein sequence ID" value="PZR04290.1"/>
    <property type="molecule type" value="Genomic_DNA"/>
</dbReference>
<comment type="caution">
    <text evidence="11">The sequence shown here is derived from an EMBL/GenBank/DDBJ whole genome shotgun (WGS) entry which is preliminary data.</text>
</comment>
<comment type="catalytic activity">
    <reaction evidence="7">
        <text>Fe-coproporphyrin III + 2 H2O2 + 2 H(+) = heme b + 2 CO2 + 4 H2O</text>
        <dbReference type="Rhea" id="RHEA:56516"/>
        <dbReference type="ChEBI" id="CHEBI:15377"/>
        <dbReference type="ChEBI" id="CHEBI:15378"/>
        <dbReference type="ChEBI" id="CHEBI:16240"/>
        <dbReference type="ChEBI" id="CHEBI:16526"/>
        <dbReference type="ChEBI" id="CHEBI:60344"/>
        <dbReference type="ChEBI" id="CHEBI:68438"/>
        <dbReference type="EC" id="1.3.98.5"/>
    </reaction>
    <physiologicalReaction direction="left-to-right" evidence="7">
        <dbReference type="Rhea" id="RHEA:56517"/>
    </physiologicalReaction>
</comment>
<feature type="binding site" description="axial binding residue" evidence="9">
    <location>
        <position position="183"/>
    </location>
    <ligand>
        <name>Fe-coproporphyrin III</name>
        <dbReference type="ChEBI" id="CHEBI:68438"/>
    </ligand>
    <ligandPart>
        <name>Fe</name>
        <dbReference type="ChEBI" id="CHEBI:18248"/>
    </ligandPart>
</feature>
<gene>
    <name evidence="9" type="primary">chdC</name>
    <name evidence="11" type="ORF">DI525_07310</name>
</gene>
<dbReference type="PANTHER" id="PTHR36843:SF1">
    <property type="entry name" value="COPROHEME DECARBOXYLASE"/>
    <property type="match status" value="1"/>
</dbReference>
<dbReference type="GO" id="GO:0020037">
    <property type="term" value="F:heme binding"/>
    <property type="evidence" value="ECO:0007669"/>
    <property type="project" value="InterPro"/>
</dbReference>
<evidence type="ECO:0000256" key="1">
    <source>
        <dbReference type="ARBA" id="ARBA00014413"/>
    </source>
</evidence>
<feature type="active site" evidence="9">
    <location>
        <position position="160"/>
    </location>
</feature>
<accession>A0A2W5SNW1</accession>
<keyword evidence="4 9" id="KW-0408">Iron</keyword>
<dbReference type="InterPro" id="IPR011008">
    <property type="entry name" value="Dimeric_a/b-barrel"/>
</dbReference>
<feature type="compositionally biased region" description="Basic and acidic residues" evidence="10">
    <location>
        <begin position="1"/>
        <end position="14"/>
    </location>
</feature>
<evidence type="ECO:0000256" key="5">
    <source>
        <dbReference type="ARBA" id="ARBA00029882"/>
    </source>
</evidence>
<dbReference type="AlphaFoldDB" id="A0A2W5SNW1"/>
<dbReference type="InterPro" id="IPR010644">
    <property type="entry name" value="ChdC/CLD"/>
</dbReference>
<dbReference type="PANTHER" id="PTHR36843">
    <property type="entry name" value="HEME-DEPENDENT PEROXIDASE YWFI-RELATED"/>
    <property type="match status" value="1"/>
</dbReference>
<evidence type="ECO:0000256" key="6">
    <source>
        <dbReference type="ARBA" id="ARBA00030236"/>
    </source>
</evidence>
<dbReference type="GO" id="GO:0006785">
    <property type="term" value="P:heme B biosynthetic process"/>
    <property type="evidence" value="ECO:0007669"/>
    <property type="project" value="UniProtKB-UniRule"/>
</dbReference>
<evidence type="ECO:0000256" key="9">
    <source>
        <dbReference type="HAMAP-Rule" id="MF_02244"/>
    </source>
</evidence>
<dbReference type="HAMAP" id="MF_02244">
    <property type="entry name" value="Coproheme_decarbox_2"/>
    <property type="match status" value="1"/>
</dbReference>
<organism evidence="11 12">
    <name type="scientific">Corynebacterium kroppenstedtii</name>
    <dbReference type="NCBI Taxonomy" id="161879"/>
    <lineage>
        <taxon>Bacteria</taxon>
        <taxon>Bacillati</taxon>
        <taxon>Actinomycetota</taxon>
        <taxon>Actinomycetes</taxon>
        <taxon>Mycobacteriales</taxon>
        <taxon>Corynebacteriaceae</taxon>
        <taxon>Corynebacterium</taxon>
    </lineage>
</organism>
<evidence type="ECO:0000256" key="3">
    <source>
        <dbReference type="ARBA" id="ARBA00022723"/>
    </source>
</evidence>
<comment type="pathway">
    <text evidence="9">Porphyrin-containing compound metabolism; protoheme biosynthesis.</text>
</comment>
<proteinExistence type="inferred from homology"/>
<evidence type="ECO:0000313" key="12">
    <source>
        <dbReference type="Proteomes" id="UP000249432"/>
    </source>
</evidence>
<dbReference type="NCBIfam" id="NF042928">
    <property type="entry name" value="HemQ_actino"/>
    <property type="match status" value="1"/>
</dbReference>
<name>A0A2W5SNW1_9CORY</name>
<comment type="catalytic activity">
    <reaction evidence="9">
        <text>Fe-coproporphyrin III + H2O2 + H(+) = harderoheme III + CO2 + 2 H2O</text>
        <dbReference type="Rhea" id="RHEA:57940"/>
        <dbReference type="ChEBI" id="CHEBI:15377"/>
        <dbReference type="ChEBI" id="CHEBI:15378"/>
        <dbReference type="ChEBI" id="CHEBI:16240"/>
        <dbReference type="ChEBI" id="CHEBI:16526"/>
        <dbReference type="ChEBI" id="CHEBI:68438"/>
        <dbReference type="ChEBI" id="CHEBI:142463"/>
    </reaction>
</comment>
<evidence type="ECO:0000256" key="4">
    <source>
        <dbReference type="ARBA" id="ARBA00023004"/>
    </source>
</evidence>
<evidence type="ECO:0000256" key="2">
    <source>
        <dbReference type="ARBA" id="ARBA00022617"/>
    </source>
</evidence>
<keyword evidence="3 9" id="KW-0479">Metal-binding</keyword>
<comment type="function">
    <text evidence="9">Involved in coproporphyrin-dependent heme b biosynthesis. Catalyzes the decarboxylation of Fe-coproporphyrin III (coproheme) to heme b (protoheme IX), the last step of the pathway. The reaction occurs in a stepwise manner with a three-propionate intermediate.</text>
</comment>
<dbReference type="Proteomes" id="UP000249432">
    <property type="component" value="Unassembled WGS sequence"/>
</dbReference>
<reference evidence="11 12" key="1">
    <citation type="submission" date="2017-08" db="EMBL/GenBank/DDBJ databases">
        <title>Infants hospitalized years apart are colonized by the same room-sourced microbial strains.</title>
        <authorList>
            <person name="Brooks B."/>
            <person name="Olm M.R."/>
            <person name="Firek B.A."/>
            <person name="Baker R."/>
            <person name="Thomas B.C."/>
            <person name="Morowitz M.J."/>
            <person name="Banfield J.F."/>
        </authorList>
    </citation>
    <scope>NUCLEOTIDE SEQUENCE [LARGE SCALE GENOMIC DNA]</scope>
    <source>
        <strain evidence="11">S2_003_000_R1_3</strain>
    </source>
</reference>
<protein>
    <recommendedName>
        <fullName evidence="1 9">Coproheme decarboxylase</fullName>
        <ecNumber evidence="8 9">1.3.98.5</ecNumber>
    </recommendedName>
    <alternativeName>
        <fullName evidence="5 9">Coproheme III oxidative decarboxylase</fullName>
    </alternativeName>
    <alternativeName>
        <fullName evidence="6 9">Hydrogen peroxide-dependent heme synthase</fullName>
    </alternativeName>
</protein>
<dbReference type="SUPFAM" id="SSF54909">
    <property type="entry name" value="Dimeric alpha+beta barrel"/>
    <property type="match status" value="1"/>
</dbReference>
<dbReference type="GO" id="GO:0046872">
    <property type="term" value="F:metal ion binding"/>
    <property type="evidence" value="ECO:0007669"/>
    <property type="project" value="UniProtKB-KW"/>
</dbReference>
<evidence type="ECO:0000256" key="7">
    <source>
        <dbReference type="ARBA" id="ARBA00049896"/>
    </source>
</evidence>
<sequence length="259" mass="30227">MAENQDDVRQENSDTSKQPAQAAGPEHKHRLNYKKLNATVRYAMWSVFKVAPGKLGEDRDKVAQEMRDFIASYEHEDLTIRGIYNVSGIRAEADIMIWWHAEKMEDLQEAYNRFLRTTTLGRACTGVWSQAALHRPSEFNKSHVPSFIAEEEPKRWIAVYPFVRSYDWYVMDPADRRRILADHGKMGRDYPDVRANTVPAFALGDYEWILAFEGPKLDRIVDLMHHMRYTEARLHVREEIPFFTGRRVDDIAEITDLLP</sequence>
<feature type="region of interest" description="Disordered" evidence="10">
    <location>
        <begin position="1"/>
        <end position="29"/>
    </location>
</feature>
<dbReference type="RefSeq" id="WP_303735083.1">
    <property type="nucleotide sequence ID" value="NZ_CAKZHK010000009.1"/>
</dbReference>
<keyword evidence="9" id="KW-0350">Heme biosynthesis</keyword>
<evidence type="ECO:0000256" key="10">
    <source>
        <dbReference type="SAM" id="MobiDB-lite"/>
    </source>
</evidence>
<comment type="similarity">
    <text evidence="9">Belongs to the ChdC family. Type 2 subfamily.</text>
</comment>
<keyword evidence="2 9" id="KW-0349">Heme</keyword>
<comment type="cofactor">
    <cofactor evidence="9">
        <name>Fe-coproporphyrin III</name>
        <dbReference type="ChEBI" id="CHEBI:68438"/>
    </cofactor>
    <text evidence="9">Fe-coproporphyrin III acts as both substrate and redox cofactor.</text>
</comment>
<keyword evidence="9" id="KW-0560">Oxidoreductase</keyword>
<dbReference type="GO" id="GO:0016634">
    <property type="term" value="F:oxidoreductase activity, acting on the CH-CH group of donors, oxygen as acceptor"/>
    <property type="evidence" value="ECO:0007669"/>
    <property type="project" value="UniProtKB-UniRule"/>
</dbReference>
<dbReference type="Gene3D" id="3.30.70.1030">
    <property type="entry name" value="Apc35880, domain 1"/>
    <property type="match status" value="2"/>
</dbReference>
<comment type="catalytic activity">
    <reaction evidence="9">
        <text>harderoheme III + H2O2 + H(+) = heme b + CO2 + 2 H2O</text>
        <dbReference type="Rhea" id="RHEA:57944"/>
        <dbReference type="ChEBI" id="CHEBI:15377"/>
        <dbReference type="ChEBI" id="CHEBI:15378"/>
        <dbReference type="ChEBI" id="CHEBI:16240"/>
        <dbReference type="ChEBI" id="CHEBI:16526"/>
        <dbReference type="ChEBI" id="CHEBI:60344"/>
        <dbReference type="ChEBI" id="CHEBI:142463"/>
    </reaction>
</comment>
<evidence type="ECO:0000256" key="8">
    <source>
        <dbReference type="ARBA" id="ARBA00050019"/>
    </source>
</evidence>
<dbReference type="Pfam" id="PF06778">
    <property type="entry name" value="Chlor_dismutase"/>
    <property type="match status" value="1"/>
</dbReference>